<reference evidence="3 4" key="1">
    <citation type="submission" date="2020-04" db="EMBL/GenBank/DDBJ databases">
        <title>Molecular characterization of pseudomonads from Agaricus bisporus reveal novel blotch 2 pathogens in Western Europe.</title>
        <authorList>
            <person name="Taparia T."/>
            <person name="Krijger M."/>
            <person name="Haynes E."/>
            <person name="Elpinstone J.G."/>
            <person name="Noble R."/>
            <person name="Van Der Wolf J."/>
        </authorList>
    </citation>
    <scope>NUCLEOTIDE SEQUENCE [LARGE SCALE GENOMIC DNA]</scope>
    <source>
        <strain evidence="1 3">P7774</strain>
        <strain evidence="2 4">P8021</strain>
    </source>
</reference>
<keyword evidence="3" id="KW-1185">Reference proteome</keyword>
<name>A0A7Y8KGE0_9PSED</name>
<dbReference type="Proteomes" id="UP000585226">
    <property type="component" value="Unassembled WGS sequence"/>
</dbReference>
<organism evidence="2 4">
    <name type="scientific">Pseudomonas reactans</name>
    <dbReference type="NCBI Taxonomy" id="117680"/>
    <lineage>
        <taxon>Bacteria</taxon>
        <taxon>Pseudomonadati</taxon>
        <taxon>Pseudomonadota</taxon>
        <taxon>Gammaproteobacteria</taxon>
        <taxon>Pseudomonadales</taxon>
        <taxon>Pseudomonadaceae</taxon>
        <taxon>Pseudomonas</taxon>
    </lineage>
</organism>
<sequence length="150" mass="17858">MSSYIIHIEHREEQDLAWVEINALSQESKSARRCRFQTIGWILSIVDTVNKKVDPRIIEDVDYAKKALTNFAKMDEASADLLLSARDWRRRFEAVWPTLDDKEREHALRYDYDDWDNYWPGFDTFNRTLYEQYYMPQPNGAEETTTPLSL</sequence>
<comment type="caution">
    <text evidence="2">The sequence shown here is derived from an EMBL/GenBank/DDBJ whole genome shotgun (WGS) entry which is preliminary data.</text>
</comment>
<protein>
    <submittedName>
        <fullName evidence="2">Uncharacterized protein</fullName>
    </submittedName>
</protein>
<dbReference type="EMBL" id="JACASD010000016">
    <property type="protein sequence ID" value="NWE88033.1"/>
    <property type="molecule type" value="Genomic_DNA"/>
</dbReference>
<evidence type="ECO:0000313" key="4">
    <source>
        <dbReference type="Proteomes" id="UP000585226"/>
    </source>
</evidence>
<evidence type="ECO:0000313" key="3">
    <source>
        <dbReference type="Proteomes" id="UP000572863"/>
    </source>
</evidence>
<dbReference type="EMBL" id="JACARY010000107">
    <property type="protein sequence ID" value="NWD99108.1"/>
    <property type="molecule type" value="Genomic_DNA"/>
</dbReference>
<proteinExistence type="predicted"/>
<dbReference type="Proteomes" id="UP000572863">
    <property type="component" value="Unassembled WGS sequence"/>
</dbReference>
<dbReference type="AlphaFoldDB" id="A0A7Y8KGE0"/>
<gene>
    <name evidence="1" type="ORF">HX871_32320</name>
    <name evidence="2" type="ORF">HX893_07820</name>
</gene>
<accession>A0A7Y8KGE0</accession>
<dbReference type="RefSeq" id="WP_010461557.1">
    <property type="nucleotide sequence ID" value="NZ_JACARY010000107.1"/>
</dbReference>
<evidence type="ECO:0000313" key="2">
    <source>
        <dbReference type="EMBL" id="NWE88033.1"/>
    </source>
</evidence>
<evidence type="ECO:0000313" key="1">
    <source>
        <dbReference type="EMBL" id="NWD99108.1"/>
    </source>
</evidence>